<name>A0A437MRA7_9SPHI</name>
<organism evidence="3 4">
    <name type="scientific">Mucilaginibacter limnophilus</name>
    <dbReference type="NCBI Taxonomy" id="1932778"/>
    <lineage>
        <taxon>Bacteria</taxon>
        <taxon>Pseudomonadati</taxon>
        <taxon>Bacteroidota</taxon>
        <taxon>Sphingobacteriia</taxon>
        <taxon>Sphingobacteriales</taxon>
        <taxon>Sphingobacteriaceae</taxon>
        <taxon>Mucilaginibacter</taxon>
    </lineage>
</organism>
<dbReference type="PROSITE" id="PS51257">
    <property type="entry name" value="PROKAR_LIPOPROTEIN"/>
    <property type="match status" value="1"/>
</dbReference>
<protein>
    <recommendedName>
        <fullName evidence="5">MAM domain-containing protein</fullName>
    </recommendedName>
</protein>
<evidence type="ECO:0000256" key="1">
    <source>
        <dbReference type="SAM" id="MobiDB-lite"/>
    </source>
</evidence>
<dbReference type="OrthoDB" id="680874at2"/>
<sequence>MRITKLMMVLSVFSLSLMVAGCQKEKFTSRDTSSLKPPPPPDDPDEPEEPVDPTLVLWTGADAADGWSTVGEVKIETAGKKEGTGFIQNTIANGSDFMQFIYKPAAAFDTKLTPTNGQFTFWWYLSDPSLLKADGQIEVNSSGDFDKEEYGWSIAALKPTLKPGWNEIKLNFSRADKAGGDFNPNAVKQFRVFFWTESTDHAELVSAVDGLMFRQAPPAPAVVFNSVDAADGWETVGSPNIVTDGKKEGTGFLQNTIKNGSDFMQFIYKNVDHPVNSTFTIQDGMLTFWWYVDDPSIIKADGQIELNSNGNFDKNEIHWNVADIIPKLKPGWNELKLKFSDAVVEGGDIDLASIKQFRIFFWTQSADHADLVTGVDGFKFIEAQ</sequence>
<dbReference type="Proteomes" id="UP000282759">
    <property type="component" value="Unassembled WGS sequence"/>
</dbReference>
<feature type="signal peptide" evidence="2">
    <location>
        <begin position="1"/>
        <end position="19"/>
    </location>
</feature>
<gene>
    <name evidence="3" type="ORF">EOD41_14380</name>
</gene>
<reference evidence="3 4" key="1">
    <citation type="submission" date="2019-01" db="EMBL/GenBank/DDBJ databases">
        <authorList>
            <person name="Chen W.-M."/>
        </authorList>
    </citation>
    <scope>NUCLEOTIDE SEQUENCE [LARGE SCALE GENOMIC DNA]</scope>
    <source>
        <strain evidence="3 4">YBJ-36</strain>
    </source>
</reference>
<comment type="caution">
    <text evidence="3">The sequence shown here is derived from an EMBL/GenBank/DDBJ whole genome shotgun (WGS) entry which is preliminary data.</text>
</comment>
<feature type="region of interest" description="Disordered" evidence="1">
    <location>
        <begin position="28"/>
        <end position="52"/>
    </location>
</feature>
<dbReference type="EMBL" id="SACK01000006">
    <property type="protein sequence ID" value="RVU00143.1"/>
    <property type="molecule type" value="Genomic_DNA"/>
</dbReference>
<feature type="chain" id="PRO_5018990422" description="MAM domain-containing protein" evidence="2">
    <location>
        <begin position="20"/>
        <end position="384"/>
    </location>
</feature>
<accession>A0A437MRA7</accession>
<evidence type="ECO:0000256" key="2">
    <source>
        <dbReference type="SAM" id="SignalP"/>
    </source>
</evidence>
<proteinExistence type="predicted"/>
<dbReference type="AlphaFoldDB" id="A0A437MRA7"/>
<dbReference type="RefSeq" id="WP_127706112.1">
    <property type="nucleotide sequence ID" value="NZ_SACK01000006.1"/>
</dbReference>
<evidence type="ECO:0008006" key="5">
    <source>
        <dbReference type="Google" id="ProtNLM"/>
    </source>
</evidence>
<evidence type="ECO:0000313" key="3">
    <source>
        <dbReference type="EMBL" id="RVU00143.1"/>
    </source>
</evidence>
<keyword evidence="2" id="KW-0732">Signal</keyword>
<feature type="compositionally biased region" description="Acidic residues" evidence="1">
    <location>
        <begin position="42"/>
        <end position="51"/>
    </location>
</feature>
<evidence type="ECO:0000313" key="4">
    <source>
        <dbReference type="Proteomes" id="UP000282759"/>
    </source>
</evidence>
<keyword evidence="4" id="KW-1185">Reference proteome</keyword>